<evidence type="ECO:0000313" key="10">
    <source>
        <dbReference type="Proteomes" id="UP001152049"/>
    </source>
</evidence>
<dbReference type="Proteomes" id="UP001152049">
    <property type="component" value="Unassembled WGS sequence"/>
</dbReference>
<evidence type="ECO:0000313" key="9">
    <source>
        <dbReference type="EMBL" id="KAJ4255053.1"/>
    </source>
</evidence>
<organism evidence="9 10">
    <name type="scientific">Fusarium torreyae</name>
    <dbReference type="NCBI Taxonomy" id="1237075"/>
    <lineage>
        <taxon>Eukaryota</taxon>
        <taxon>Fungi</taxon>
        <taxon>Dikarya</taxon>
        <taxon>Ascomycota</taxon>
        <taxon>Pezizomycotina</taxon>
        <taxon>Sordariomycetes</taxon>
        <taxon>Hypocreomycetidae</taxon>
        <taxon>Hypocreales</taxon>
        <taxon>Nectriaceae</taxon>
        <taxon>Fusarium</taxon>
    </lineage>
</organism>
<dbReference type="PANTHER" id="PTHR12013">
    <property type="entry name" value="SIGNAL RECOGNITION PARTICLE 14 KD PROTEIN"/>
    <property type="match status" value="1"/>
</dbReference>
<dbReference type="SUPFAM" id="SSF54762">
    <property type="entry name" value="Signal recognition particle alu RNA binding heterodimer, SRP9/14"/>
    <property type="match status" value="1"/>
</dbReference>
<dbReference type="Gene3D" id="3.30.720.10">
    <property type="entry name" value="Signal recognition particle alu RNA binding heterodimer, srp9/1"/>
    <property type="match status" value="1"/>
</dbReference>
<feature type="region of interest" description="Disordered" evidence="8">
    <location>
        <begin position="39"/>
        <end position="61"/>
    </location>
</feature>
<comment type="caution">
    <text evidence="9">The sequence shown here is derived from an EMBL/GenBank/DDBJ whole genome shotgun (WGS) entry which is preliminary data.</text>
</comment>
<dbReference type="OrthoDB" id="19209at2759"/>
<evidence type="ECO:0000256" key="5">
    <source>
        <dbReference type="ARBA" id="ARBA00023135"/>
    </source>
</evidence>
<name>A0A9W8VBI9_9HYPO</name>
<dbReference type="EMBL" id="JAOQAZ010000021">
    <property type="protein sequence ID" value="KAJ4255053.1"/>
    <property type="molecule type" value="Genomic_DNA"/>
</dbReference>
<evidence type="ECO:0000256" key="3">
    <source>
        <dbReference type="ARBA" id="ARBA00022490"/>
    </source>
</evidence>
<comment type="subunit">
    <text evidence="7">Component of a fungal signal recognition particle (SRP) complex that consists of a 7SL RNA molecule (scR1) and at least six protein subunits: SRP72, SRP68, SRP54, SEC65, SRP21 and SRP14.</text>
</comment>
<dbReference type="GO" id="GO:0030942">
    <property type="term" value="F:endoplasmic reticulum signal peptide binding"/>
    <property type="evidence" value="ECO:0007669"/>
    <property type="project" value="UniProtKB-UniRule"/>
</dbReference>
<dbReference type="GO" id="GO:0005786">
    <property type="term" value="C:signal recognition particle, endoplasmic reticulum targeting"/>
    <property type="evidence" value="ECO:0007669"/>
    <property type="project" value="UniProtKB-UniRule"/>
</dbReference>
<dbReference type="GO" id="GO:0008312">
    <property type="term" value="F:7S RNA binding"/>
    <property type="evidence" value="ECO:0007669"/>
    <property type="project" value="UniProtKB-UniRule"/>
</dbReference>
<evidence type="ECO:0000256" key="1">
    <source>
        <dbReference type="ARBA" id="ARBA00004496"/>
    </source>
</evidence>
<comment type="subcellular location">
    <subcellularLocation>
        <location evidence="1 7">Cytoplasm</location>
    </subcellularLocation>
</comment>
<keyword evidence="3 7" id="KW-0963">Cytoplasm</keyword>
<dbReference type="InterPro" id="IPR003210">
    <property type="entry name" value="Signal_recog_particle_SRP14"/>
</dbReference>
<dbReference type="Pfam" id="PF02290">
    <property type="entry name" value="SRP14"/>
    <property type="match status" value="1"/>
</dbReference>
<dbReference type="GO" id="GO:0006614">
    <property type="term" value="P:SRP-dependent cotranslational protein targeting to membrane"/>
    <property type="evidence" value="ECO:0007669"/>
    <property type="project" value="UniProtKB-UniRule"/>
</dbReference>
<evidence type="ECO:0000256" key="7">
    <source>
        <dbReference type="RuleBase" id="RU368100"/>
    </source>
</evidence>
<evidence type="ECO:0000256" key="6">
    <source>
        <dbReference type="ARBA" id="ARBA00023274"/>
    </source>
</evidence>
<evidence type="ECO:0000256" key="8">
    <source>
        <dbReference type="SAM" id="MobiDB-lite"/>
    </source>
</evidence>
<feature type="compositionally biased region" description="Basic residues" evidence="8">
    <location>
        <begin position="113"/>
        <end position="128"/>
    </location>
</feature>
<comment type="function">
    <text evidence="7">Component of the signal recognition particle (SRP) complex, a ribonucleoprotein complex that mediates the cotranslational targeting of secretory and membrane proteins to the endoplasmic reticulum (ER).</text>
</comment>
<sequence>MADSHMSHDEFFAKLGELFNHRKGSDHGAIYLSQKRLTYGQEIPSPSEEEPSPDIRPGKPLPLIIRATDGKGKKERASKTKLSTVVNPEDLEAFYVRYADVCKTGMTALKPRDRSKKKAKAKKKKAAA</sequence>
<reference evidence="9" key="1">
    <citation type="submission" date="2022-09" db="EMBL/GenBank/DDBJ databases">
        <title>Fusarium specimens isolated from Avocado Roots.</title>
        <authorList>
            <person name="Stajich J."/>
            <person name="Roper C."/>
            <person name="Heimlech-Rivalta G."/>
        </authorList>
    </citation>
    <scope>NUCLEOTIDE SEQUENCE</scope>
    <source>
        <strain evidence="9">CF00136</strain>
    </source>
</reference>
<proteinExistence type="inferred from homology"/>
<dbReference type="InterPro" id="IPR009018">
    <property type="entry name" value="Signal_recog_particle_SRP9/14"/>
</dbReference>
<keyword evidence="5 7" id="KW-0733">Signal recognition particle</keyword>
<gene>
    <name evidence="9" type="ORF">NW762_009857</name>
</gene>
<accession>A0A9W8VBI9</accession>
<feature type="region of interest" description="Disordered" evidence="8">
    <location>
        <begin position="107"/>
        <end position="128"/>
    </location>
</feature>
<protein>
    <recommendedName>
        <fullName evidence="7">Signal recognition particle subunit SRP14</fullName>
    </recommendedName>
    <alternativeName>
        <fullName evidence="7">Signal recognition particle 14 kDa protein</fullName>
    </alternativeName>
</protein>
<comment type="similarity">
    <text evidence="2 7">Belongs to the SRP14 family.</text>
</comment>
<evidence type="ECO:0000256" key="4">
    <source>
        <dbReference type="ARBA" id="ARBA00022884"/>
    </source>
</evidence>
<keyword evidence="6 7" id="KW-0687">Ribonucleoprotein</keyword>
<keyword evidence="10" id="KW-1185">Reference proteome</keyword>
<keyword evidence="4 7" id="KW-0694">RNA-binding</keyword>
<evidence type="ECO:0000256" key="2">
    <source>
        <dbReference type="ARBA" id="ARBA00010349"/>
    </source>
</evidence>
<dbReference type="AlphaFoldDB" id="A0A9W8VBI9"/>